<dbReference type="EMBL" id="CP001874">
    <property type="protein sequence ID" value="ADG87839.1"/>
    <property type="molecule type" value="Genomic_DNA"/>
</dbReference>
<dbReference type="KEGG" id="tbi:Tbis_1117"/>
<dbReference type="eggNOG" id="ENOG50347BP">
    <property type="taxonomic scope" value="Bacteria"/>
</dbReference>
<dbReference type="Proteomes" id="UP000006640">
    <property type="component" value="Chromosome"/>
</dbReference>
<protein>
    <submittedName>
        <fullName evidence="1">Uncharacterized protein</fullName>
    </submittedName>
</protein>
<proteinExistence type="predicted"/>
<gene>
    <name evidence="1" type="ordered locus">Tbis_1117</name>
</gene>
<keyword evidence="2" id="KW-1185">Reference proteome</keyword>
<organism evidence="1 2">
    <name type="scientific">Thermobispora bispora (strain ATCC 19993 / DSM 43833 / CBS 139.67 / JCM 10125 / KCTC 9307 / NBRC 14880 / R51)</name>
    <dbReference type="NCBI Taxonomy" id="469371"/>
    <lineage>
        <taxon>Bacteria</taxon>
        <taxon>Bacillati</taxon>
        <taxon>Actinomycetota</taxon>
        <taxon>Actinomycetes</taxon>
        <taxon>Streptosporangiales</taxon>
        <taxon>Streptosporangiaceae</taxon>
        <taxon>Thermobispora</taxon>
    </lineage>
</organism>
<dbReference type="HOGENOM" id="CLU_2425995_0_0_11"/>
<accession>D6Y820</accession>
<dbReference type="AlphaFoldDB" id="D6Y820"/>
<dbReference type="RefSeq" id="WP_013131372.1">
    <property type="nucleotide sequence ID" value="NC_014165.1"/>
</dbReference>
<name>D6Y820_THEBD</name>
<sequence>MTSSSAYGEQRRALLDALARQLPERGLSCRIVGEGEPVLWVWHPETRKQTMVLASPAPDGWVYLWSPKGQERAGDPAHTADLLKELLAAPE</sequence>
<evidence type="ECO:0000313" key="1">
    <source>
        <dbReference type="EMBL" id="ADG87839.1"/>
    </source>
</evidence>
<reference evidence="1 2" key="1">
    <citation type="submission" date="2010-01" db="EMBL/GenBank/DDBJ databases">
        <title>The complete genome of Thermobispora bispora DSM 43833.</title>
        <authorList>
            <consortium name="US DOE Joint Genome Institute (JGI-PGF)"/>
            <person name="Lucas S."/>
            <person name="Copeland A."/>
            <person name="Lapidus A."/>
            <person name="Glavina del Rio T."/>
            <person name="Dalin E."/>
            <person name="Tice H."/>
            <person name="Bruce D."/>
            <person name="Goodwin L."/>
            <person name="Pitluck S."/>
            <person name="Kyrpides N."/>
            <person name="Mavromatis K."/>
            <person name="Ivanova N."/>
            <person name="Mikhailova N."/>
            <person name="Chertkov O."/>
            <person name="Brettin T."/>
            <person name="Detter J.C."/>
            <person name="Han C."/>
            <person name="Larimer F."/>
            <person name="Land M."/>
            <person name="Hauser L."/>
            <person name="Markowitz V."/>
            <person name="Cheng J.-F."/>
            <person name="Hugenholtz P."/>
            <person name="Woyke T."/>
            <person name="Wu D."/>
            <person name="Jando M."/>
            <person name="Schneider S."/>
            <person name="Klenk H.-P."/>
            <person name="Eisen J.A."/>
        </authorList>
    </citation>
    <scope>NUCLEOTIDE SEQUENCE [LARGE SCALE GENOMIC DNA]</scope>
    <source>
        <strain evidence="2">ATCC 19993 / DSM 43833 / CBS 139.67 / JCM 10125 / KCTC 9307 / NBRC 14880 / R51</strain>
    </source>
</reference>
<evidence type="ECO:0000313" key="2">
    <source>
        <dbReference type="Proteomes" id="UP000006640"/>
    </source>
</evidence>